<sequence length="214" mass="23803">MAVFLANVGVNAAHRIRSPLRPDGSFELRPIPEKEPWAPPMLRLPALWGERAVHLDPDLAGQPPTYGDNCRTAGRAFSLRRARPGDAICFLARLHPDTGPAGFHLVGLLELEELRADLIADPGSGWWDANAHLRRARASGRWDSFWVFRGGPGSRLLSRAVPFRRAEAEATLGDGLRWPEHRSELQTIGSYTRAVRRLTGTSEAFVRELCRSRS</sequence>
<gene>
    <name evidence="2" type="ORF">JF922_01235</name>
</gene>
<dbReference type="EMBL" id="JAEKNR010000018">
    <property type="protein sequence ID" value="MBJ7596699.1"/>
    <property type="molecule type" value="Genomic_DNA"/>
</dbReference>
<dbReference type="RefSeq" id="WP_338198528.1">
    <property type="nucleotide sequence ID" value="NZ_JAEKNR010000018.1"/>
</dbReference>
<reference evidence="2" key="1">
    <citation type="submission" date="2020-10" db="EMBL/GenBank/DDBJ databases">
        <title>Ca. Dormibacterota MAGs.</title>
        <authorList>
            <person name="Montgomery K."/>
        </authorList>
    </citation>
    <scope>NUCLEOTIDE SEQUENCE [LARGE SCALE GENOMIC DNA]</scope>
    <source>
        <strain evidence="2">SC8812_S17_10</strain>
    </source>
</reference>
<protein>
    <recommendedName>
        <fullName evidence="1">Nucleotide modification associated domain-containing protein</fullName>
    </recommendedName>
</protein>
<dbReference type="Proteomes" id="UP000612893">
    <property type="component" value="Unassembled WGS sequence"/>
</dbReference>
<evidence type="ECO:0000313" key="3">
    <source>
        <dbReference type="Proteomes" id="UP000612893"/>
    </source>
</evidence>
<organism evidence="2 3">
    <name type="scientific">Candidatus Nephthysia bennettiae</name>
    <dbReference type="NCBI Taxonomy" id="3127016"/>
    <lineage>
        <taxon>Bacteria</taxon>
        <taxon>Bacillati</taxon>
        <taxon>Candidatus Dormiibacterota</taxon>
        <taxon>Candidatus Dormibacteria</taxon>
        <taxon>Candidatus Dormibacterales</taxon>
        <taxon>Candidatus Dormibacteraceae</taxon>
        <taxon>Candidatus Nephthysia</taxon>
    </lineage>
</organism>
<keyword evidence="3" id="KW-1185">Reference proteome</keyword>
<comment type="caution">
    <text evidence="2">The sequence shown here is derived from an EMBL/GenBank/DDBJ whole genome shotgun (WGS) entry which is preliminary data.</text>
</comment>
<dbReference type="Pfam" id="PF18754">
    <property type="entry name" value="Nmad3"/>
    <property type="match status" value="1"/>
</dbReference>
<accession>A0A934K0I1</accession>
<dbReference type="AlphaFoldDB" id="A0A934K0I1"/>
<dbReference type="InterPro" id="IPR041135">
    <property type="entry name" value="Nmad3"/>
</dbReference>
<name>A0A934K0I1_9BACT</name>
<proteinExistence type="predicted"/>
<evidence type="ECO:0000259" key="1">
    <source>
        <dbReference type="Pfam" id="PF18754"/>
    </source>
</evidence>
<evidence type="ECO:0000313" key="2">
    <source>
        <dbReference type="EMBL" id="MBJ7596699.1"/>
    </source>
</evidence>
<feature type="domain" description="Nucleotide modification associated" evidence="1">
    <location>
        <begin position="5"/>
        <end position="167"/>
    </location>
</feature>